<dbReference type="PROSITE" id="PS50977">
    <property type="entry name" value="HTH_TETR_2"/>
    <property type="match status" value="1"/>
</dbReference>
<evidence type="ECO:0000256" key="1">
    <source>
        <dbReference type="ARBA" id="ARBA00022491"/>
    </source>
</evidence>
<evidence type="ECO:0000256" key="4">
    <source>
        <dbReference type="ARBA" id="ARBA00023163"/>
    </source>
</evidence>
<feature type="domain" description="HTH tetR-type" evidence="6">
    <location>
        <begin position="2"/>
        <end position="62"/>
    </location>
</feature>
<comment type="caution">
    <text evidence="7">The sequence shown here is derived from an EMBL/GenBank/DDBJ whole genome shotgun (WGS) entry which is preliminary data.</text>
</comment>
<name>A0A9W5TZF5_9BACI</name>
<dbReference type="Proteomes" id="UP000621492">
    <property type="component" value="Unassembled WGS sequence"/>
</dbReference>
<accession>A0A9W5TZF5</accession>
<feature type="DNA-binding region" description="H-T-H motif" evidence="5">
    <location>
        <begin position="25"/>
        <end position="44"/>
    </location>
</feature>
<proteinExistence type="predicted"/>
<dbReference type="InterPro" id="IPR001647">
    <property type="entry name" value="HTH_TetR"/>
</dbReference>
<gene>
    <name evidence="7" type="ORF">GCM10011409_25740</name>
</gene>
<dbReference type="PANTHER" id="PTHR43479:SF11">
    <property type="entry name" value="ACREF_ENVCD OPERON REPRESSOR-RELATED"/>
    <property type="match status" value="1"/>
</dbReference>
<dbReference type="PROSITE" id="PS01081">
    <property type="entry name" value="HTH_TETR_1"/>
    <property type="match status" value="1"/>
</dbReference>
<sequence>MSLRKKQIIDAAHHLFIEKGFASTSIQDILEEAQVAKGTFYNYFTSKNECLMAILEFVEEEGDQKRRELAHGKKKDDEKVFVAQIAVRMNMNREHNIMALFTSVSFSDDIDLQIFLKEQHAAELQWIARRLTEIFKVDTNRYALDHATILLGMVHQLMHVWKLGTNEAIASEDVIQFALDRLKPMIKEQLQSGNVFFPENWLGMSMSCENFDVFDVSETKKHVIAQLEKLIKKMDRNKQDDSKKMEYIRFLQNELQADKPRLFLLESVLISLGKACEQSIEEHNVRQISKMVWVLIKRLEAGK</sequence>
<evidence type="ECO:0000313" key="8">
    <source>
        <dbReference type="Proteomes" id="UP000621492"/>
    </source>
</evidence>
<dbReference type="InterPro" id="IPR023772">
    <property type="entry name" value="DNA-bd_HTH_TetR-type_CS"/>
</dbReference>
<keyword evidence="8" id="KW-1185">Reference proteome</keyword>
<dbReference type="PRINTS" id="PR00455">
    <property type="entry name" value="HTHTETR"/>
</dbReference>
<dbReference type="EMBL" id="BMJD01000020">
    <property type="protein sequence ID" value="GGB47073.1"/>
    <property type="molecule type" value="Genomic_DNA"/>
</dbReference>
<dbReference type="GO" id="GO:0045892">
    <property type="term" value="P:negative regulation of DNA-templated transcription"/>
    <property type="evidence" value="ECO:0007669"/>
    <property type="project" value="UniProtKB-ARBA"/>
</dbReference>
<dbReference type="PANTHER" id="PTHR43479">
    <property type="entry name" value="ACREF/ENVCD OPERON REPRESSOR-RELATED"/>
    <property type="match status" value="1"/>
</dbReference>
<dbReference type="AlphaFoldDB" id="A0A9W5TZF5"/>
<dbReference type="InterPro" id="IPR009057">
    <property type="entry name" value="Homeodomain-like_sf"/>
</dbReference>
<keyword evidence="1" id="KW-0678">Repressor</keyword>
<reference evidence="7" key="2">
    <citation type="submission" date="2020-09" db="EMBL/GenBank/DDBJ databases">
        <authorList>
            <person name="Sun Q."/>
            <person name="Zhou Y."/>
        </authorList>
    </citation>
    <scope>NUCLEOTIDE SEQUENCE</scope>
    <source>
        <strain evidence="7">CGMCC 1.15454</strain>
    </source>
</reference>
<evidence type="ECO:0000256" key="2">
    <source>
        <dbReference type="ARBA" id="ARBA00023015"/>
    </source>
</evidence>
<keyword evidence="3 5" id="KW-0238">DNA-binding</keyword>
<evidence type="ECO:0000256" key="3">
    <source>
        <dbReference type="ARBA" id="ARBA00023125"/>
    </source>
</evidence>
<dbReference type="Gene3D" id="1.10.357.10">
    <property type="entry name" value="Tetracycline Repressor, domain 2"/>
    <property type="match status" value="1"/>
</dbReference>
<evidence type="ECO:0000256" key="5">
    <source>
        <dbReference type="PROSITE-ProRule" id="PRU00335"/>
    </source>
</evidence>
<dbReference type="SUPFAM" id="SSF46689">
    <property type="entry name" value="Homeodomain-like"/>
    <property type="match status" value="1"/>
</dbReference>
<dbReference type="FunFam" id="1.10.10.60:FF:000141">
    <property type="entry name" value="TetR family transcriptional regulator"/>
    <property type="match status" value="1"/>
</dbReference>
<reference evidence="7" key="1">
    <citation type="journal article" date="2014" name="Int. J. Syst. Evol. Microbiol.">
        <title>Complete genome sequence of Corynebacterium casei LMG S-19264T (=DSM 44701T), isolated from a smear-ripened cheese.</title>
        <authorList>
            <consortium name="US DOE Joint Genome Institute (JGI-PGF)"/>
            <person name="Walter F."/>
            <person name="Albersmeier A."/>
            <person name="Kalinowski J."/>
            <person name="Ruckert C."/>
        </authorList>
    </citation>
    <scope>NUCLEOTIDE SEQUENCE</scope>
    <source>
        <strain evidence="7">CGMCC 1.15454</strain>
    </source>
</reference>
<dbReference type="InterPro" id="IPR050624">
    <property type="entry name" value="HTH-type_Tx_Regulator"/>
</dbReference>
<evidence type="ECO:0000259" key="6">
    <source>
        <dbReference type="PROSITE" id="PS50977"/>
    </source>
</evidence>
<keyword evidence="2" id="KW-0805">Transcription regulation</keyword>
<organism evidence="7 8">
    <name type="scientific">Lentibacillus populi</name>
    <dbReference type="NCBI Taxonomy" id="1827502"/>
    <lineage>
        <taxon>Bacteria</taxon>
        <taxon>Bacillati</taxon>
        <taxon>Bacillota</taxon>
        <taxon>Bacilli</taxon>
        <taxon>Bacillales</taxon>
        <taxon>Bacillaceae</taxon>
        <taxon>Lentibacillus</taxon>
    </lineage>
</organism>
<evidence type="ECO:0000313" key="7">
    <source>
        <dbReference type="EMBL" id="GGB47073.1"/>
    </source>
</evidence>
<keyword evidence="4" id="KW-0804">Transcription</keyword>
<protein>
    <submittedName>
        <fullName evidence="7">TetR family transcriptional regulator</fullName>
    </submittedName>
</protein>
<dbReference type="Pfam" id="PF00440">
    <property type="entry name" value="TetR_N"/>
    <property type="match status" value="1"/>
</dbReference>
<dbReference type="GO" id="GO:0003677">
    <property type="term" value="F:DNA binding"/>
    <property type="evidence" value="ECO:0007669"/>
    <property type="project" value="UniProtKB-UniRule"/>
</dbReference>